<comment type="caution">
    <text evidence="10">The sequence shown here is derived from an EMBL/GenBank/DDBJ whole genome shotgun (WGS) entry which is preliminary data.</text>
</comment>
<keyword evidence="6" id="KW-0210">Decarboxylase</keyword>
<comment type="similarity">
    <text evidence="2">Belongs to the phosphoenolpyruvate carboxykinase (ATP) family.</text>
</comment>
<evidence type="ECO:0000256" key="1">
    <source>
        <dbReference type="ARBA" id="ARBA00004742"/>
    </source>
</evidence>
<dbReference type="InterPro" id="IPR001272">
    <property type="entry name" value="PEP_carboxykinase_ATP"/>
</dbReference>
<comment type="pathway">
    <text evidence="1">Carbohydrate biosynthesis; gluconeogenesis.</text>
</comment>
<dbReference type="RefSeq" id="WP_131001377.1">
    <property type="nucleotide sequence ID" value="NZ_JBHSZR010000002.1"/>
</dbReference>
<dbReference type="InterPro" id="IPR013035">
    <property type="entry name" value="PEP_carboxykinase_C"/>
</dbReference>
<evidence type="ECO:0000256" key="2">
    <source>
        <dbReference type="ARBA" id="ARBA00006052"/>
    </source>
</evidence>
<dbReference type="SUPFAM" id="SSF68923">
    <property type="entry name" value="PEP carboxykinase N-terminal domain"/>
    <property type="match status" value="1"/>
</dbReference>
<evidence type="ECO:0000313" key="10">
    <source>
        <dbReference type="EMBL" id="TBN55126.1"/>
    </source>
</evidence>
<keyword evidence="8" id="KW-0456">Lyase</keyword>
<dbReference type="EC" id="4.1.1.49" evidence="3"/>
<dbReference type="AlphaFoldDB" id="A0A4V6MTL6"/>
<evidence type="ECO:0000313" key="11">
    <source>
        <dbReference type="Proteomes" id="UP000291613"/>
    </source>
</evidence>
<dbReference type="GO" id="GO:0006094">
    <property type="term" value="P:gluconeogenesis"/>
    <property type="evidence" value="ECO:0007669"/>
    <property type="project" value="UniProtKB-UniPathway"/>
</dbReference>
<evidence type="ECO:0000256" key="6">
    <source>
        <dbReference type="ARBA" id="ARBA00022793"/>
    </source>
</evidence>
<sequence>MRQTGIWNAAHGVEAFGLERLSGVSWNFGAPALIERAVRRGEAQLSAAGALVGESVTIPATILRVAEDGLSSDGFDALRADMADHAAGRELFAQDLHAGDRRTPLRVFAEHAWRALFAASSFERSDRAQLEQFIPALTVLDLPSFRPDAASHGVSGPFVAIDAERGIVLSGGGASASALVKAIADAVVGVEAPSGDEIRLNAAVTDGAAVALIVGAEGSGKSSLVGPDGLTEGVVGWSMQGLSGVDKPAAQAGITPQWGFGSVVENASLDPDTREPQSEGTLATPLASGALRPSDLFILARDAFGVLPPIARLDVEGAVRFMLLGYGPEVSSEGPQATFDPGFGAAEDLDAYGETLGRLIAEQDVRCWLVNTGWVGPASDETRVPLEATRALVAAARSGALDGLERRASKMFGFEVPVDVPDVDPLLFQPRKAWGDKRAFLAAARELKAEFETAAERLGLSAQDAAEDDEAPFREAAE</sequence>
<organism evidence="10 11">
    <name type="scientific">Hansschlegelia quercus</name>
    <dbReference type="NCBI Taxonomy" id="2528245"/>
    <lineage>
        <taxon>Bacteria</taxon>
        <taxon>Pseudomonadati</taxon>
        <taxon>Pseudomonadota</taxon>
        <taxon>Alphaproteobacteria</taxon>
        <taxon>Hyphomicrobiales</taxon>
        <taxon>Methylopilaceae</taxon>
        <taxon>Hansschlegelia</taxon>
    </lineage>
</organism>
<dbReference type="EMBL" id="SIUB01000001">
    <property type="protein sequence ID" value="TBN55126.1"/>
    <property type="molecule type" value="Genomic_DNA"/>
</dbReference>
<name>A0A4V6MTL6_9HYPH</name>
<keyword evidence="10" id="KW-0808">Transferase</keyword>
<protein>
    <recommendedName>
        <fullName evidence="3">phosphoenolpyruvate carboxykinase (ATP)</fullName>
        <ecNumber evidence="3">4.1.1.49</ecNumber>
    </recommendedName>
</protein>
<keyword evidence="5" id="KW-0547">Nucleotide-binding</keyword>
<evidence type="ECO:0000256" key="7">
    <source>
        <dbReference type="ARBA" id="ARBA00022840"/>
    </source>
</evidence>
<reference evidence="10 11" key="1">
    <citation type="submission" date="2019-02" db="EMBL/GenBank/DDBJ databases">
        <title>Hansschlegelia quercus sp. nov., a novel methylotrophic bacterium from buds of oak (Quercus robur L.).</title>
        <authorList>
            <person name="Agafonova N.V."/>
            <person name="Kaparullina E.N."/>
            <person name="Grouzdev D.S."/>
            <person name="Doronina N.V."/>
        </authorList>
    </citation>
    <scope>NUCLEOTIDE SEQUENCE [LARGE SCALE GENOMIC DNA]</scope>
    <source>
        <strain evidence="10 11">Dub</strain>
    </source>
</reference>
<dbReference type="GO" id="GO:0004612">
    <property type="term" value="F:phosphoenolpyruvate carboxykinase (ATP) activity"/>
    <property type="evidence" value="ECO:0007669"/>
    <property type="project" value="UniProtKB-EC"/>
</dbReference>
<accession>A0A4V6MTL6</accession>
<dbReference type="InterPro" id="IPR008210">
    <property type="entry name" value="PEP_carboxykinase_N"/>
</dbReference>
<dbReference type="PANTHER" id="PTHR30031">
    <property type="entry name" value="PHOSPHOENOLPYRUVATE CARBOXYKINASE ATP"/>
    <property type="match status" value="1"/>
</dbReference>
<evidence type="ECO:0000256" key="4">
    <source>
        <dbReference type="ARBA" id="ARBA00022432"/>
    </source>
</evidence>
<dbReference type="PANTHER" id="PTHR30031:SF0">
    <property type="entry name" value="PHOSPHOENOLPYRUVATE CARBOXYKINASE (ATP)"/>
    <property type="match status" value="1"/>
</dbReference>
<dbReference type="UniPathway" id="UPA00138"/>
<keyword evidence="11" id="KW-1185">Reference proteome</keyword>
<dbReference type="OrthoDB" id="9806325at2"/>
<evidence type="ECO:0000256" key="3">
    <source>
        <dbReference type="ARBA" id="ARBA00012363"/>
    </source>
</evidence>
<dbReference type="GO" id="GO:0005524">
    <property type="term" value="F:ATP binding"/>
    <property type="evidence" value="ECO:0007669"/>
    <property type="project" value="UniProtKB-KW"/>
</dbReference>
<dbReference type="Proteomes" id="UP000291613">
    <property type="component" value="Unassembled WGS sequence"/>
</dbReference>
<comment type="catalytic activity">
    <reaction evidence="9">
        <text>oxaloacetate + ATP = phosphoenolpyruvate + ADP + CO2</text>
        <dbReference type="Rhea" id="RHEA:18617"/>
        <dbReference type="ChEBI" id="CHEBI:16452"/>
        <dbReference type="ChEBI" id="CHEBI:16526"/>
        <dbReference type="ChEBI" id="CHEBI:30616"/>
        <dbReference type="ChEBI" id="CHEBI:58702"/>
        <dbReference type="ChEBI" id="CHEBI:456216"/>
        <dbReference type="EC" id="4.1.1.49"/>
    </reaction>
</comment>
<gene>
    <name evidence="10" type="ORF">EYR15_03025</name>
</gene>
<dbReference type="GO" id="GO:0016301">
    <property type="term" value="F:kinase activity"/>
    <property type="evidence" value="ECO:0007669"/>
    <property type="project" value="UniProtKB-KW"/>
</dbReference>
<dbReference type="GO" id="GO:0005829">
    <property type="term" value="C:cytosol"/>
    <property type="evidence" value="ECO:0007669"/>
    <property type="project" value="TreeGrafter"/>
</dbReference>
<keyword evidence="10" id="KW-0670">Pyruvate</keyword>
<keyword evidence="4" id="KW-0312">Gluconeogenesis</keyword>
<evidence type="ECO:0000256" key="9">
    <source>
        <dbReference type="ARBA" id="ARBA00047371"/>
    </source>
</evidence>
<evidence type="ECO:0000256" key="8">
    <source>
        <dbReference type="ARBA" id="ARBA00023239"/>
    </source>
</evidence>
<dbReference type="Pfam" id="PF01293">
    <property type="entry name" value="PEPCK_ATP"/>
    <property type="match status" value="1"/>
</dbReference>
<proteinExistence type="inferred from homology"/>
<keyword evidence="10" id="KW-0418">Kinase</keyword>
<dbReference type="Gene3D" id="3.90.228.20">
    <property type="match status" value="1"/>
</dbReference>
<keyword evidence="7" id="KW-0067">ATP-binding</keyword>
<dbReference type="SUPFAM" id="SSF53795">
    <property type="entry name" value="PEP carboxykinase-like"/>
    <property type="match status" value="1"/>
</dbReference>
<evidence type="ECO:0000256" key="5">
    <source>
        <dbReference type="ARBA" id="ARBA00022741"/>
    </source>
</evidence>
<dbReference type="Gene3D" id="3.40.449.10">
    <property type="entry name" value="Phosphoenolpyruvate Carboxykinase, domain 1"/>
    <property type="match status" value="1"/>
</dbReference>